<keyword evidence="8" id="KW-0028">Amino-acid biosynthesis</keyword>
<dbReference type="EC" id="1.1.1.23" evidence="3 8"/>
<evidence type="ECO:0000256" key="6">
    <source>
        <dbReference type="ARBA" id="ARBA00023002"/>
    </source>
</evidence>
<dbReference type="PROSITE" id="PS00611">
    <property type="entry name" value="HISOL_DEHYDROGENASE"/>
    <property type="match status" value="1"/>
</dbReference>
<reference evidence="11 12" key="1">
    <citation type="journal article" date="2021" name="ISME Commun">
        <title>Automated analysis of genomic sequences facilitates high-throughput and comprehensive description of bacteria.</title>
        <authorList>
            <person name="Hitch T.C.A."/>
        </authorList>
    </citation>
    <scope>NUCLEOTIDE SEQUENCE [LARGE SCALE GENOMIC DNA]</scope>
    <source>
        <strain evidence="11 12">Sanger_18</strain>
    </source>
</reference>
<feature type="binding site" evidence="8">
    <location>
        <position position="262"/>
    </location>
    <ligand>
        <name>substrate</name>
    </ligand>
</feature>
<evidence type="ECO:0000256" key="3">
    <source>
        <dbReference type="ARBA" id="ARBA00012965"/>
    </source>
</evidence>
<sequence length="431" mass="47096">MKIINLNENTRKELLLQLQKRSPSSYGGYEKTVNEIIENVRQHGDKALFDYTEKFDHCSLSRETVQVTREEIEEAYTKISPEFVAVMKKSAENIRAFHEKQFHASWIIPKEDGTILGQKILPIAISGVYVPGGKAAYPSSVLMNVLPAKVAGVSRIIMTTPPGKDGKVNPGTLVAADIAGVDEIYKVGGAQAIAAMAFGTESIPKVDKITGPGNIFVALAKKACFGFVSIDSIAGPSEILVLADESANPRYVAADLLSQAEHDELASAILITTSRELADQVVTEIEQFTEKLERKAIIQASLDNYGTIFLADSMEDAIHAANEIASEHLEILTKNPFETMTKIKNAGAIFLGEYSSEPLGDYFAGPNHILPTNGTAKFFSPLNVDDFMKKTSIISYSKDALARVHKDIELFAKEEGLTAHANSIKVRFEEE</sequence>
<evidence type="ECO:0000313" key="12">
    <source>
        <dbReference type="Proteomes" id="UP001652432"/>
    </source>
</evidence>
<keyword evidence="8" id="KW-0520">NAD</keyword>
<dbReference type="InterPro" id="IPR001692">
    <property type="entry name" value="Histidinol_DH_CS"/>
</dbReference>
<feature type="active site" description="Proton acceptor" evidence="8">
    <location>
        <position position="328"/>
    </location>
</feature>
<evidence type="ECO:0000256" key="1">
    <source>
        <dbReference type="ARBA" id="ARBA00003850"/>
    </source>
</evidence>
<comment type="similarity">
    <text evidence="2 8 9 10">Belongs to the histidinol dehydrogenase family.</text>
</comment>
<proteinExistence type="inferred from homology"/>
<feature type="binding site" evidence="8">
    <location>
        <position position="262"/>
    </location>
    <ligand>
        <name>Zn(2+)</name>
        <dbReference type="ChEBI" id="CHEBI:29105"/>
    </ligand>
</feature>
<evidence type="ECO:0000313" key="11">
    <source>
        <dbReference type="EMBL" id="MCU6743382.1"/>
    </source>
</evidence>
<dbReference type="InterPro" id="IPR012131">
    <property type="entry name" value="Hstdl_DH"/>
</dbReference>
<dbReference type="Gene3D" id="1.20.5.1300">
    <property type="match status" value="1"/>
</dbReference>
<comment type="caution">
    <text evidence="11">The sequence shown here is derived from an EMBL/GenBank/DDBJ whole genome shotgun (WGS) entry which is preliminary data.</text>
</comment>
<protein>
    <recommendedName>
        <fullName evidence="3 8">Histidinol dehydrogenase</fullName>
        <shortName evidence="8">HDH</shortName>
        <ecNumber evidence="3 8">1.1.1.23</ecNumber>
    </recommendedName>
</protein>
<evidence type="ECO:0000256" key="8">
    <source>
        <dbReference type="HAMAP-Rule" id="MF_01024"/>
    </source>
</evidence>
<dbReference type="HAMAP" id="MF_01024">
    <property type="entry name" value="HisD"/>
    <property type="match status" value="1"/>
</dbReference>
<keyword evidence="5 8" id="KW-0862">Zinc</keyword>
<comment type="catalytic activity">
    <reaction evidence="7 8">
        <text>L-histidinol + 2 NAD(+) + H2O = L-histidine + 2 NADH + 3 H(+)</text>
        <dbReference type="Rhea" id="RHEA:20641"/>
        <dbReference type="ChEBI" id="CHEBI:15377"/>
        <dbReference type="ChEBI" id="CHEBI:15378"/>
        <dbReference type="ChEBI" id="CHEBI:57540"/>
        <dbReference type="ChEBI" id="CHEBI:57595"/>
        <dbReference type="ChEBI" id="CHEBI:57699"/>
        <dbReference type="ChEBI" id="CHEBI:57945"/>
        <dbReference type="EC" id="1.1.1.23"/>
    </reaction>
</comment>
<gene>
    <name evidence="8 11" type="primary">hisD</name>
    <name evidence="11" type="ORF">OCV77_02505</name>
</gene>
<keyword evidence="12" id="KW-1185">Reference proteome</keyword>
<dbReference type="RefSeq" id="WP_262573070.1">
    <property type="nucleotide sequence ID" value="NZ_JAOQKJ010000002.1"/>
</dbReference>
<dbReference type="GO" id="GO:0004399">
    <property type="term" value="F:histidinol dehydrogenase activity"/>
    <property type="evidence" value="ECO:0007669"/>
    <property type="project" value="UniProtKB-EC"/>
</dbReference>
<evidence type="ECO:0000256" key="5">
    <source>
        <dbReference type="ARBA" id="ARBA00022833"/>
    </source>
</evidence>
<feature type="binding site" evidence="8">
    <location>
        <position position="237"/>
    </location>
    <ligand>
        <name>substrate</name>
    </ligand>
</feature>
<organism evidence="11 12">
    <name type="scientific">Suilimivivens aceti</name>
    <dbReference type="NCBI Taxonomy" id="2981774"/>
    <lineage>
        <taxon>Bacteria</taxon>
        <taxon>Bacillati</taxon>
        <taxon>Bacillota</taxon>
        <taxon>Clostridia</taxon>
        <taxon>Lachnospirales</taxon>
        <taxon>Lachnospiraceae</taxon>
        <taxon>Suilimivivens</taxon>
    </lineage>
</organism>
<comment type="cofactor">
    <cofactor evidence="8">
        <name>Zn(2+)</name>
        <dbReference type="ChEBI" id="CHEBI:29105"/>
    </cofactor>
    <text evidence="8">Binds 1 zinc ion per subunit.</text>
</comment>
<evidence type="ECO:0000256" key="2">
    <source>
        <dbReference type="ARBA" id="ARBA00010178"/>
    </source>
</evidence>
<name>A0ABT2T089_9FIRM</name>
<dbReference type="EMBL" id="JAOQKJ010000002">
    <property type="protein sequence ID" value="MCU6743382.1"/>
    <property type="molecule type" value="Genomic_DNA"/>
</dbReference>
<feature type="binding site" evidence="8">
    <location>
        <position position="420"/>
    </location>
    <ligand>
        <name>substrate</name>
    </ligand>
</feature>
<dbReference type="NCBIfam" id="TIGR00069">
    <property type="entry name" value="hisD"/>
    <property type="match status" value="1"/>
</dbReference>
<feature type="binding site" evidence="8">
    <location>
        <position position="214"/>
    </location>
    <ligand>
        <name>NAD(+)</name>
        <dbReference type="ChEBI" id="CHEBI:57540"/>
    </ligand>
</feature>
<dbReference type="CDD" id="cd06572">
    <property type="entry name" value="Histidinol_dh"/>
    <property type="match status" value="1"/>
</dbReference>
<dbReference type="PANTHER" id="PTHR21256:SF2">
    <property type="entry name" value="HISTIDINE BIOSYNTHESIS TRIFUNCTIONAL PROTEIN"/>
    <property type="match status" value="1"/>
</dbReference>
<keyword evidence="6 8" id="KW-0560">Oxidoreductase</keyword>
<feature type="binding site" evidence="8">
    <location>
        <position position="361"/>
    </location>
    <ligand>
        <name>Zn(2+)</name>
        <dbReference type="ChEBI" id="CHEBI:29105"/>
    </ligand>
</feature>
<comment type="function">
    <text evidence="1 8">Catalyzes the sequential NAD-dependent oxidations of L-histidinol to L-histidinaldehyde and then to L-histidine.</text>
</comment>
<feature type="binding site" evidence="8">
    <location>
        <position position="259"/>
    </location>
    <ligand>
        <name>Zn(2+)</name>
        <dbReference type="ChEBI" id="CHEBI:29105"/>
    </ligand>
</feature>
<dbReference type="PANTHER" id="PTHR21256">
    <property type="entry name" value="HISTIDINOL DEHYDROGENASE HDH"/>
    <property type="match status" value="1"/>
</dbReference>
<evidence type="ECO:0000256" key="9">
    <source>
        <dbReference type="PIRNR" id="PIRNR000099"/>
    </source>
</evidence>
<feature type="binding site" evidence="8">
    <location>
        <position position="129"/>
    </location>
    <ligand>
        <name>NAD(+)</name>
        <dbReference type="ChEBI" id="CHEBI:57540"/>
    </ligand>
</feature>
<comment type="pathway">
    <text evidence="8">Amino-acid biosynthesis; L-histidine biosynthesis; L-histidine from 5-phospho-alpha-D-ribose 1-diphosphate: step 9/9.</text>
</comment>
<feature type="active site" description="Proton acceptor" evidence="8">
    <location>
        <position position="327"/>
    </location>
</feature>
<dbReference type="Proteomes" id="UP001652432">
    <property type="component" value="Unassembled WGS sequence"/>
</dbReference>
<dbReference type="SUPFAM" id="SSF53720">
    <property type="entry name" value="ALDH-like"/>
    <property type="match status" value="1"/>
</dbReference>
<keyword evidence="4 8" id="KW-0479">Metal-binding</keyword>
<dbReference type="InterPro" id="IPR022695">
    <property type="entry name" value="Histidinol_DH_monofunct"/>
</dbReference>
<dbReference type="PRINTS" id="PR00083">
    <property type="entry name" value="HOLDHDRGNASE"/>
</dbReference>
<evidence type="ECO:0000256" key="10">
    <source>
        <dbReference type="RuleBase" id="RU004175"/>
    </source>
</evidence>
<feature type="binding site" evidence="8">
    <location>
        <position position="259"/>
    </location>
    <ligand>
        <name>substrate</name>
    </ligand>
</feature>
<dbReference type="PIRSF" id="PIRSF000099">
    <property type="entry name" value="Histidinol_dh"/>
    <property type="match status" value="1"/>
</dbReference>
<dbReference type="Gene3D" id="3.40.50.1980">
    <property type="entry name" value="Nitrogenase molybdenum iron protein domain"/>
    <property type="match status" value="2"/>
</dbReference>
<evidence type="ECO:0000256" key="7">
    <source>
        <dbReference type="ARBA" id="ARBA00049489"/>
    </source>
</evidence>
<accession>A0ABT2T089</accession>
<feature type="binding site" evidence="8">
    <location>
        <position position="420"/>
    </location>
    <ligand>
        <name>Zn(2+)</name>
        <dbReference type="ChEBI" id="CHEBI:29105"/>
    </ligand>
</feature>
<feature type="binding site" evidence="8">
    <location>
        <position position="415"/>
    </location>
    <ligand>
        <name>substrate</name>
    </ligand>
</feature>
<keyword evidence="8" id="KW-0368">Histidine biosynthesis</keyword>
<evidence type="ECO:0000256" key="4">
    <source>
        <dbReference type="ARBA" id="ARBA00022723"/>
    </source>
</evidence>
<feature type="binding site" evidence="8">
    <location>
        <position position="328"/>
    </location>
    <ligand>
        <name>substrate</name>
    </ligand>
</feature>
<feature type="binding site" evidence="8">
    <location>
        <position position="361"/>
    </location>
    <ligand>
        <name>substrate</name>
    </ligand>
</feature>
<feature type="binding site" evidence="8">
    <location>
        <position position="191"/>
    </location>
    <ligand>
        <name>NAD(+)</name>
        <dbReference type="ChEBI" id="CHEBI:57540"/>
    </ligand>
</feature>
<dbReference type="InterPro" id="IPR016161">
    <property type="entry name" value="Ald_DH/histidinol_DH"/>
</dbReference>
<dbReference type="Pfam" id="PF00815">
    <property type="entry name" value="Histidinol_dh"/>
    <property type="match status" value="1"/>
</dbReference>